<dbReference type="AlphaFoldDB" id="A0A7W8M986"/>
<evidence type="ECO:0008006" key="4">
    <source>
        <dbReference type="Google" id="ProtNLM"/>
    </source>
</evidence>
<dbReference type="Pfam" id="PF11219">
    <property type="entry name" value="DUF3014"/>
    <property type="match status" value="1"/>
</dbReference>
<reference evidence="2 3" key="1">
    <citation type="submission" date="2020-08" db="EMBL/GenBank/DDBJ databases">
        <title>Genomic Encyclopedia of Type Strains, Phase IV (KMG-IV): sequencing the most valuable type-strain genomes for metagenomic binning, comparative biology and taxonomic classification.</title>
        <authorList>
            <person name="Goeker M."/>
        </authorList>
    </citation>
    <scope>NUCLEOTIDE SEQUENCE [LARGE SCALE GENOMIC DNA]</scope>
    <source>
        <strain evidence="2 3">DSM 29781</strain>
    </source>
</reference>
<dbReference type="EMBL" id="JACHGB010000005">
    <property type="protein sequence ID" value="MBB5272608.1"/>
    <property type="molecule type" value="Genomic_DNA"/>
</dbReference>
<feature type="region of interest" description="Disordered" evidence="1">
    <location>
        <begin position="47"/>
        <end position="97"/>
    </location>
</feature>
<keyword evidence="3" id="KW-1185">Reference proteome</keyword>
<name>A0A7W8M986_9BURK</name>
<dbReference type="Proteomes" id="UP000532440">
    <property type="component" value="Unassembled WGS sequence"/>
</dbReference>
<evidence type="ECO:0000256" key="1">
    <source>
        <dbReference type="SAM" id="MobiDB-lite"/>
    </source>
</evidence>
<protein>
    <recommendedName>
        <fullName evidence="4">DUF3014 domain-containing protein</fullName>
    </recommendedName>
</protein>
<dbReference type="InterPro" id="IPR021382">
    <property type="entry name" value="DUF3014"/>
</dbReference>
<accession>A0A7W8M986</accession>
<sequence>MTEPNRPERPRMPPQARAASPMRSALLVLALALAGFLAWRFWAPQATDAPPASTASAPAQEPSASAPAPGAASDGQAPDAPLHPVAPAAEQDAAGDAAARLEQALSGLLGGPAMRALLPDRLALRVVATVDNLGRSHAPARMWPVAPTPGRFQVREREDGTTIVAADNDARYAPFVSMAESVDPARLAALYARFYPLFQDAYAEIGFPGRHFNDRLVEVIDHLLATPRPALPLRVRLVEVRSETPTTRPWVRYEFADPTLERLSAGQKLMLRVGPENRRRLEAVLAGLRRQVADGALGTAR</sequence>
<proteinExistence type="predicted"/>
<evidence type="ECO:0000313" key="3">
    <source>
        <dbReference type="Proteomes" id="UP000532440"/>
    </source>
</evidence>
<comment type="caution">
    <text evidence="2">The sequence shown here is derived from an EMBL/GenBank/DDBJ whole genome shotgun (WGS) entry which is preliminary data.</text>
</comment>
<organism evidence="2 3">
    <name type="scientific">Quisquiliibacterium transsilvanicum</name>
    <dbReference type="NCBI Taxonomy" id="1549638"/>
    <lineage>
        <taxon>Bacteria</taxon>
        <taxon>Pseudomonadati</taxon>
        <taxon>Pseudomonadota</taxon>
        <taxon>Betaproteobacteria</taxon>
        <taxon>Burkholderiales</taxon>
        <taxon>Burkholderiaceae</taxon>
        <taxon>Quisquiliibacterium</taxon>
    </lineage>
</organism>
<dbReference type="RefSeq" id="WP_246434958.1">
    <property type="nucleotide sequence ID" value="NZ_BAABEW010000012.1"/>
</dbReference>
<evidence type="ECO:0000313" key="2">
    <source>
        <dbReference type="EMBL" id="MBB5272608.1"/>
    </source>
</evidence>
<gene>
    <name evidence="2" type="ORF">HNQ70_002631</name>
</gene>